<feature type="compositionally biased region" description="Basic and acidic residues" evidence="1">
    <location>
        <begin position="71"/>
        <end position="92"/>
    </location>
</feature>
<accession>A0A3P8AEH2</accession>
<evidence type="ECO:0000313" key="2">
    <source>
        <dbReference type="EMBL" id="VDP12262.1"/>
    </source>
</evidence>
<feature type="region of interest" description="Disordered" evidence="1">
    <location>
        <begin position="71"/>
        <end position="105"/>
    </location>
</feature>
<dbReference type="EMBL" id="UZAH01030807">
    <property type="protein sequence ID" value="VDP12262.1"/>
    <property type="molecule type" value="Genomic_DNA"/>
</dbReference>
<evidence type="ECO:0000256" key="1">
    <source>
        <dbReference type="SAM" id="MobiDB-lite"/>
    </source>
</evidence>
<organism evidence="3 4">
    <name type="scientific">Heligmosomoides polygyrus</name>
    <name type="common">Parasitic roundworm</name>
    <dbReference type="NCBI Taxonomy" id="6339"/>
    <lineage>
        <taxon>Eukaryota</taxon>
        <taxon>Metazoa</taxon>
        <taxon>Ecdysozoa</taxon>
        <taxon>Nematoda</taxon>
        <taxon>Chromadorea</taxon>
        <taxon>Rhabditida</taxon>
        <taxon>Rhabditina</taxon>
        <taxon>Rhabditomorpha</taxon>
        <taxon>Strongyloidea</taxon>
        <taxon>Heligmosomidae</taxon>
        <taxon>Heligmosomoides</taxon>
    </lineage>
</organism>
<dbReference type="AlphaFoldDB" id="A0A183G9J1"/>
<evidence type="ECO:0000313" key="3">
    <source>
        <dbReference type="Proteomes" id="UP000050761"/>
    </source>
</evidence>
<protein>
    <submittedName>
        <fullName evidence="2 4">Uncharacterized protein</fullName>
    </submittedName>
</protein>
<gene>
    <name evidence="2" type="ORF">HPBE_LOCUS18614</name>
</gene>
<reference evidence="2 3" key="1">
    <citation type="submission" date="2018-11" db="EMBL/GenBank/DDBJ databases">
        <authorList>
            <consortium name="Pathogen Informatics"/>
        </authorList>
    </citation>
    <scope>NUCLEOTIDE SEQUENCE [LARGE SCALE GENOMIC DNA]</scope>
</reference>
<accession>A0A183G9J1</accession>
<dbReference type="OrthoDB" id="414666at2759"/>
<proteinExistence type="predicted"/>
<reference evidence="4" key="2">
    <citation type="submission" date="2019-09" db="UniProtKB">
        <authorList>
            <consortium name="WormBaseParasite"/>
        </authorList>
    </citation>
    <scope>IDENTIFICATION</scope>
</reference>
<sequence>MLYAFTPPAPFDRTRKKLIQIVSIKTVSLTGPMLISAAGSIPIRQITVEEAEAALKKMKPGKKRCPMVIAEKKVPDIRQRTTDDSDLEEGRHSGRLHKLPSNAFA</sequence>
<dbReference type="Proteomes" id="UP000050761">
    <property type="component" value="Unassembled WGS sequence"/>
</dbReference>
<evidence type="ECO:0000313" key="4">
    <source>
        <dbReference type="WBParaSite" id="HPBE_0001861501-mRNA-1"/>
    </source>
</evidence>
<dbReference type="WBParaSite" id="HPBE_0001861501-mRNA-1">
    <property type="protein sequence ID" value="HPBE_0001861501-mRNA-1"/>
    <property type="gene ID" value="HPBE_0001861501"/>
</dbReference>
<keyword evidence="3" id="KW-1185">Reference proteome</keyword>
<name>A0A183G9J1_HELPZ</name>